<dbReference type="AlphaFoldDB" id="A0A7W5JSX9"/>
<feature type="domain" description="HTH gntR-type" evidence="4">
    <location>
        <begin position="15"/>
        <end position="86"/>
    </location>
</feature>
<gene>
    <name evidence="5" type="ORF">FHX39_000728</name>
</gene>
<dbReference type="PANTHER" id="PTHR43537">
    <property type="entry name" value="TRANSCRIPTIONAL REGULATOR, GNTR FAMILY"/>
    <property type="match status" value="1"/>
</dbReference>
<dbReference type="InterPro" id="IPR036390">
    <property type="entry name" value="WH_DNA-bd_sf"/>
</dbReference>
<keyword evidence="3" id="KW-0804">Transcription</keyword>
<dbReference type="Pfam" id="PF07729">
    <property type="entry name" value="FCD"/>
    <property type="match status" value="1"/>
</dbReference>
<comment type="caution">
    <text evidence="5">The sequence shown here is derived from an EMBL/GenBank/DDBJ whole genome shotgun (WGS) entry which is preliminary data.</text>
</comment>
<keyword evidence="2 5" id="KW-0238">DNA-binding</keyword>
<evidence type="ECO:0000313" key="5">
    <source>
        <dbReference type="EMBL" id="MBB3325784.1"/>
    </source>
</evidence>
<dbReference type="SMART" id="SM00895">
    <property type="entry name" value="FCD"/>
    <property type="match status" value="1"/>
</dbReference>
<evidence type="ECO:0000256" key="2">
    <source>
        <dbReference type="ARBA" id="ARBA00023125"/>
    </source>
</evidence>
<name>A0A7W5JSX9_9ACTN</name>
<evidence type="ECO:0000259" key="4">
    <source>
        <dbReference type="PROSITE" id="PS50949"/>
    </source>
</evidence>
<organism evidence="5 6">
    <name type="scientific">Microlunatus antarcticus</name>
    <dbReference type="NCBI Taxonomy" id="53388"/>
    <lineage>
        <taxon>Bacteria</taxon>
        <taxon>Bacillati</taxon>
        <taxon>Actinomycetota</taxon>
        <taxon>Actinomycetes</taxon>
        <taxon>Propionibacteriales</taxon>
        <taxon>Propionibacteriaceae</taxon>
        <taxon>Microlunatus</taxon>
    </lineage>
</organism>
<dbReference type="Gene3D" id="1.10.10.10">
    <property type="entry name" value="Winged helix-like DNA-binding domain superfamily/Winged helix DNA-binding domain"/>
    <property type="match status" value="1"/>
</dbReference>
<keyword evidence="6" id="KW-1185">Reference proteome</keyword>
<dbReference type="PROSITE" id="PS50949">
    <property type="entry name" value="HTH_GNTR"/>
    <property type="match status" value="1"/>
</dbReference>
<sequence>MSIEARELAAADNPLGAATRVANAVRDLVLTGGIAAGARLSQSQLAAEHGVSRIPVRDALQVLAAEGLVELGGTYAVVRGISVAELQELYEMREALEPVATRLAVPNVGLAEVLRMTRLAEQMESSTDPRGWIAANARFHATVYHQAGRPMMVKTVDQLRRLTDRYLHLHLAVIGHVEHLHVEHRAILEAVRRGDANEVADLTLAHLTSSHRFILDYLLTNGSEGDA</sequence>
<dbReference type="GO" id="GO:0003677">
    <property type="term" value="F:DNA binding"/>
    <property type="evidence" value="ECO:0007669"/>
    <property type="project" value="UniProtKB-KW"/>
</dbReference>
<dbReference type="SUPFAM" id="SSF48008">
    <property type="entry name" value="GntR ligand-binding domain-like"/>
    <property type="match status" value="1"/>
</dbReference>
<dbReference type="InterPro" id="IPR008920">
    <property type="entry name" value="TF_FadR/GntR_C"/>
</dbReference>
<dbReference type="Pfam" id="PF00392">
    <property type="entry name" value="GntR"/>
    <property type="match status" value="1"/>
</dbReference>
<dbReference type="SMART" id="SM00345">
    <property type="entry name" value="HTH_GNTR"/>
    <property type="match status" value="1"/>
</dbReference>
<keyword evidence="1" id="KW-0805">Transcription regulation</keyword>
<dbReference type="EMBL" id="JACHZG010000001">
    <property type="protein sequence ID" value="MBB3325784.1"/>
    <property type="molecule type" value="Genomic_DNA"/>
</dbReference>
<dbReference type="Gene3D" id="1.20.120.530">
    <property type="entry name" value="GntR ligand-binding domain-like"/>
    <property type="match status" value="1"/>
</dbReference>
<dbReference type="SUPFAM" id="SSF46785">
    <property type="entry name" value="Winged helix' DNA-binding domain"/>
    <property type="match status" value="1"/>
</dbReference>
<dbReference type="GO" id="GO:0003700">
    <property type="term" value="F:DNA-binding transcription factor activity"/>
    <property type="evidence" value="ECO:0007669"/>
    <property type="project" value="InterPro"/>
</dbReference>
<dbReference type="PANTHER" id="PTHR43537:SF24">
    <property type="entry name" value="GLUCONATE OPERON TRANSCRIPTIONAL REPRESSOR"/>
    <property type="match status" value="1"/>
</dbReference>
<proteinExistence type="predicted"/>
<reference evidence="5 6" key="1">
    <citation type="submission" date="2020-08" db="EMBL/GenBank/DDBJ databases">
        <title>Sequencing the genomes of 1000 actinobacteria strains.</title>
        <authorList>
            <person name="Klenk H.-P."/>
        </authorList>
    </citation>
    <scope>NUCLEOTIDE SEQUENCE [LARGE SCALE GENOMIC DNA]</scope>
    <source>
        <strain evidence="5 6">DSM 11053</strain>
    </source>
</reference>
<dbReference type="Proteomes" id="UP000565572">
    <property type="component" value="Unassembled WGS sequence"/>
</dbReference>
<protein>
    <submittedName>
        <fullName evidence="5">DNA-binding GntR family transcriptional regulator</fullName>
    </submittedName>
</protein>
<dbReference type="InterPro" id="IPR011711">
    <property type="entry name" value="GntR_C"/>
</dbReference>
<dbReference type="RefSeq" id="WP_183336837.1">
    <property type="nucleotide sequence ID" value="NZ_JACHZG010000001.1"/>
</dbReference>
<dbReference type="InterPro" id="IPR000524">
    <property type="entry name" value="Tscrpt_reg_HTH_GntR"/>
</dbReference>
<evidence type="ECO:0000256" key="3">
    <source>
        <dbReference type="ARBA" id="ARBA00023163"/>
    </source>
</evidence>
<dbReference type="InterPro" id="IPR036388">
    <property type="entry name" value="WH-like_DNA-bd_sf"/>
</dbReference>
<accession>A0A7W5JSX9</accession>
<dbReference type="CDD" id="cd07377">
    <property type="entry name" value="WHTH_GntR"/>
    <property type="match status" value="1"/>
</dbReference>
<dbReference type="PRINTS" id="PR00035">
    <property type="entry name" value="HTHGNTR"/>
</dbReference>
<evidence type="ECO:0000313" key="6">
    <source>
        <dbReference type="Proteomes" id="UP000565572"/>
    </source>
</evidence>
<evidence type="ECO:0000256" key="1">
    <source>
        <dbReference type="ARBA" id="ARBA00023015"/>
    </source>
</evidence>